<evidence type="ECO:0000259" key="8">
    <source>
        <dbReference type="PROSITE" id="PS50850"/>
    </source>
</evidence>
<accession>A0A9P9BS81</accession>
<feature type="transmembrane region" description="Helical" evidence="7">
    <location>
        <begin position="49"/>
        <end position="70"/>
    </location>
</feature>
<dbReference type="GeneID" id="70180763"/>
<dbReference type="GO" id="GO:0016020">
    <property type="term" value="C:membrane"/>
    <property type="evidence" value="ECO:0007669"/>
    <property type="project" value="UniProtKB-SubCell"/>
</dbReference>
<gene>
    <name evidence="9" type="ORF">B0I36DRAFT_266672</name>
</gene>
<evidence type="ECO:0000256" key="5">
    <source>
        <dbReference type="ARBA" id="ARBA00023136"/>
    </source>
</evidence>
<dbReference type="InterPro" id="IPR020846">
    <property type="entry name" value="MFS_dom"/>
</dbReference>
<feature type="transmembrane region" description="Helical" evidence="7">
    <location>
        <begin position="380"/>
        <end position="399"/>
    </location>
</feature>
<feature type="transmembrane region" description="Helical" evidence="7">
    <location>
        <begin position="121"/>
        <end position="144"/>
    </location>
</feature>
<proteinExistence type="inferred from homology"/>
<dbReference type="Gene3D" id="1.20.1250.20">
    <property type="entry name" value="MFS general substrate transporter like domains"/>
    <property type="match status" value="1"/>
</dbReference>
<evidence type="ECO:0000313" key="10">
    <source>
        <dbReference type="Proteomes" id="UP000756346"/>
    </source>
</evidence>
<feature type="transmembrane region" description="Helical" evidence="7">
    <location>
        <begin position="346"/>
        <end position="368"/>
    </location>
</feature>
<protein>
    <submittedName>
        <fullName evidence="9">General substrate transporter</fullName>
    </submittedName>
</protein>
<feature type="transmembrane region" description="Helical" evidence="7">
    <location>
        <begin position="279"/>
        <end position="300"/>
    </location>
</feature>
<evidence type="ECO:0000313" key="9">
    <source>
        <dbReference type="EMBL" id="KAH7033478.1"/>
    </source>
</evidence>
<dbReference type="PANTHER" id="PTHR48022:SF17">
    <property type="entry name" value="HEXOSE TRANSPORTER"/>
    <property type="match status" value="1"/>
</dbReference>
<dbReference type="AlphaFoldDB" id="A0A9P9BS81"/>
<dbReference type="OrthoDB" id="6612291at2759"/>
<evidence type="ECO:0000256" key="2">
    <source>
        <dbReference type="ARBA" id="ARBA00010992"/>
    </source>
</evidence>
<evidence type="ECO:0000256" key="6">
    <source>
        <dbReference type="SAM" id="MobiDB-lite"/>
    </source>
</evidence>
<dbReference type="SUPFAM" id="SSF103473">
    <property type="entry name" value="MFS general substrate transporter"/>
    <property type="match status" value="1"/>
</dbReference>
<comment type="caution">
    <text evidence="9">The sequence shown here is derived from an EMBL/GenBank/DDBJ whole genome shotgun (WGS) entry which is preliminary data.</text>
</comment>
<dbReference type="InterPro" id="IPR050360">
    <property type="entry name" value="MFS_Sugar_Transporters"/>
</dbReference>
<dbReference type="RefSeq" id="XP_046014310.1">
    <property type="nucleotide sequence ID" value="XM_046151217.1"/>
</dbReference>
<dbReference type="PROSITE" id="PS50850">
    <property type="entry name" value="MFS"/>
    <property type="match status" value="1"/>
</dbReference>
<feature type="domain" description="Major facilitator superfamily (MFS) profile" evidence="8">
    <location>
        <begin position="1"/>
        <end position="403"/>
    </location>
</feature>
<evidence type="ECO:0000256" key="1">
    <source>
        <dbReference type="ARBA" id="ARBA00004141"/>
    </source>
</evidence>
<feature type="transmembrane region" description="Helical" evidence="7">
    <location>
        <begin position="18"/>
        <end position="37"/>
    </location>
</feature>
<feature type="compositionally biased region" description="Basic and acidic residues" evidence="6">
    <location>
        <begin position="460"/>
        <end position="470"/>
    </location>
</feature>
<organism evidence="9 10">
    <name type="scientific">Microdochium trichocladiopsis</name>
    <dbReference type="NCBI Taxonomy" id="1682393"/>
    <lineage>
        <taxon>Eukaryota</taxon>
        <taxon>Fungi</taxon>
        <taxon>Dikarya</taxon>
        <taxon>Ascomycota</taxon>
        <taxon>Pezizomycotina</taxon>
        <taxon>Sordariomycetes</taxon>
        <taxon>Xylariomycetidae</taxon>
        <taxon>Xylariales</taxon>
        <taxon>Microdochiaceae</taxon>
        <taxon>Microdochium</taxon>
    </lineage>
</organism>
<feature type="region of interest" description="Disordered" evidence="6">
    <location>
        <begin position="439"/>
        <end position="508"/>
    </location>
</feature>
<keyword evidence="3 7" id="KW-0812">Transmembrane</keyword>
<keyword evidence="5 7" id="KW-0472">Membrane</keyword>
<comment type="similarity">
    <text evidence="2">Belongs to the major facilitator superfamily. Sugar transporter (TC 2.A.1.1) family.</text>
</comment>
<dbReference type="Pfam" id="PF00083">
    <property type="entry name" value="Sugar_tr"/>
    <property type="match status" value="1"/>
</dbReference>
<evidence type="ECO:0000256" key="4">
    <source>
        <dbReference type="ARBA" id="ARBA00022989"/>
    </source>
</evidence>
<keyword evidence="10" id="KW-1185">Reference proteome</keyword>
<evidence type="ECO:0000256" key="7">
    <source>
        <dbReference type="SAM" id="Phobius"/>
    </source>
</evidence>
<dbReference type="GO" id="GO:0005351">
    <property type="term" value="F:carbohydrate:proton symporter activity"/>
    <property type="evidence" value="ECO:0007669"/>
    <property type="project" value="TreeGrafter"/>
</dbReference>
<dbReference type="Proteomes" id="UP000756346">
    <property type="component" value="Unassembled WGS sequence"/>
</dbReference>
<comment type="subcellular location">
    <subcellularLocation>
        <location evidence="1">Membrane</location>
        <topology evidence="1">Multi-pass membrane protein</topology>
    </subcellularLocation>
</comment>
<dbReference type="PANTHER" id="PTHR48022">
    <property type="entry name" value="PLASTIDIC GLUCOSE TRANSPORTER 4"/>
    <property type="match status" value="1"/>
</dbReference>
<reference evidence="9" key="1">
    <citation type="journal article" date="2021" name="Nat. Commun.">
        <title>Genetic determinants of endophytism in the Arabidopsis root mycobiome.</title>
        <authorList>
            <person name="Mesny F."/>
            <person name="Miyauchi S."/>
            <person name="Thiergart T."/>
            <person name="Pickel B."/>
            <person name="Atanasova L."/>
            <person name="Karlsson M."/>
            <person name="Huettel B."/>
            <person name="Barry K.W."/>
            <person name="Haridas S."/>
            <person name="Chen C."/>
            <person name="Bauer D."/>
            <person name="Andreopoulos W."/>
            <person name="Pangilinan J."/>
            <person name="LaButti K."/>
            <person name="Riley R."/>
            <person name="Lipzen A."/>
            <person name="Clum A."/>
            <person name="Drula E."/>
            <person name="Henrissat B."/>
            <person name="Kohler A."/>
            <person name="Grigoriev I.V."/>
            <person name="Martin F.M."/>
            <person name="Hacquard S."/>
        </authorList>
    </citation>
    <scope>NUCLEOTIDE SEQUENCE</scope>
    <source>
        <strain evidence="9">MPI-CAGE-CH-0230</strain>
    </source>
</reference>
<feature type="transmembrane region" description="Helical" evidence="7">
    <location>
        <begin position="252"/>
        <end position="270"/>
    </location>
</feature>
<dbReference type="InterPro" id="IPR036259">
    <property type="entry name" value="MFS_trans_sf"/>
</dbReference>
<evidence type="ECO:0000256" key="3">
    <source>
        <dbReference type="ARBA" id="ARBA00022692"/>
    </source>
</evidence>
<feature type="transmembrane region" description="Helical" evidence="7">
    <location>
        <begin position="91"/>
        <end position="115"/>
    </location>
</feature>
<dbReference type="EMBL" id="JAGTJQ010000004">
    <property type="protein sequence ID" value="KAH7033478.1"/>
    <property type="molecule type" value="Genomic_DNA"/>
</dbReference>
<feature type="transmembrane region" description="Helical" evidence="7">
    <location>
        <begin position="229"/>
        <end position="246"/>
    </location>
</feature>
<feature type="transmembrane region" description="Helical" evidence="7">
    <location>
        <begin position="312"/>
        <end position="334"/>
    </location>
</feature>
<name>A0A9P9BS81_9PEZI</name>
<sequence>MLGCLVAVYLNNILGRRLALIVTALISITGVLIEMTSAIGPKPQYDQFVAGKTIASLSMGLAANIVPLYLSETSTAAARGFGINMYQNVQIIGYIVASASVYATTTATASSSLAFGGNDKLGYLIPMGLQLLAPTLMLICTPFLPESPRWLVWKGRPEDEAIAAAHRLFGTNTNTFDAREYVATIQVMVDMDREREASAPGWADLLLHRPTLRRTAIAAGIQCLQQAQGSGYMVAYIFSFLTAAGVRDVFPIMMGLNIVYYLAVLSGHVLPDRFGRRPILLLTAAACGVGPVLIAILAIAVVPSTAASEDMAVLAIFLWYVFFGIQSPLVWITTAEAAPSRNREKVQAVAVFLGFGVSLLVAFVSPFIQDPGYGNLGAKIGFIWGTFSWATALWVFFTVPEMRGLSLEQLDYLYENRVATRKFKDYDFTGFDLRNPPPLFDPEYGHQGGHGQGGGGGGGHHHDNREHVQLTDRSQGGCSDDDVGDQDADLDSRHSSDKNQASVRMHSL</sequence>
<feature type="compositionally biased region" description="Acidic residues" evidence="6">
    <location>
        <begin position="479"/>
        <end position="489"/>
    </location>
</feature>
<feature type="compositionally biased region" description="Gly residues" evidence="6">
    <location>
        <begin position="446"/>
        <end position="458"/>
    </location>
</feature>
<keyword evidence="4 7" id="KW-1133">Transmembrane helix</keyword>
<dbReference type="InterPro" id="IPR005828">
    <property type="entry name" value="MFS_sugar_transport-like"/>
</dbReference>